<feature type="domain" description="N-acetyltransferase" evidence="1">
    <location>
        <begin position="1"/>
        <end position="157"/>
    </location>
</feature>
<accession>A0A135W434</accession>
<dbReference type="GO" id="GO:0016747">
    <property type="term" value="F:acyltransferase activity, transferring groups other than amino-acyl groups"/>
    <property type="evidence" value="ECO:0007669"/>
    <property type="project" value="InterPro"/>
</dbReference>
<dbReference type="RefSeq" id="WP_062653366.1">
    <property type="nucleotide sequence ID" value="NZ_LPUR01000018.1"/>
</dbReference>
<dbReference type="Gene3D" id="3.40.630.30">
    <property type="match status" value="1"/>
</dbReference>
<gene>
    <name evidence="2" type="ORF">AU378_20130</name>
</gene>
<dbReference type="PROSITE" id="PS51186">
    <property type="entry name" value="GNAT"/>
    <property type="match status" value="1"/>
</dbReference>
<dbReference type="InterPro" id="IPR000182">
    <property type="entry name" value="GNAT_dom"/>
</dbReference>
<organism evidence="2 3">
    <name type="scientific">Chryseobacterium kwangjuense</name>
    <dbReference type="NCBI Taxonomy" id="267125"/>
    <lineage>
        <taxon>Bacteria</taxon>
        <taxon>Pseudomonadati</taxon>
        <taxon>Bacteroidota</taxon>
        <taxon>Flavobacteriia</taxon>
        <taxon>Flavobacteriales</taxon>
        <taxon>Weeksellaceae</taxon>
        <taxon>Chryseobacterium group</taxon>
        <taxon>Chryseobacterium</taxon>
    </lineage>
</organism>
<keyword evidence="2" id="KW-0808">Transferase</keyword>
<evidence type="ECO:0000313" key="3">
    <source>
        <dbReference type="Proteomes" id="UP000070513"/>
    </source>
</evidence>
<dbReference type="AlphaFoldDB" id="A0A135W434"/>
<comment type="caution">
    <text evidence="2">The sequence shown here is derived from an EMBL/GenBank/DDBJ whole genome shotgun (WGS) entry which is preliminary data.</text>
</comment>
<sequence>MTELKTYNKKELEEFISSGEFNSFDFLPITEHRAKSQIKNPKVSDDQTLLILAFYEGKLAGYLGCFPDYFVIDGAIFRYGWLSTLFVPEEFRGKRIAKNLLDKMFEEYDGNVIAAEFTREAEALFKRLGAFEYVYPKAGKRYYFRSDAAFIIPEKKPGTKALKPLFQITDAVANAVLAVKNLSVKKPKFRFEILDLIDAESAEWMSKFPSRRSADELNIYIKNPWVLESTEKEDRYLFSSYAEVFKYFWIKIYNDNGSLIICSLFLLRDGNLKIPYLFSVSGLDRFIDFLSYFIIENKIKTLTSYQKELNKHLEHSSIFPGIYKRDFERRYMFHNQLIQHLPEGFDLEYQDGDGDCMMT</sequence>
<dbReference type="Proteomes" id="UP000070513">
    <property type="component" value="Unassembled WGS sequence"/>
</dbReference>
<evidence type="ECO:0000259" key="1">
    <source>
        <dbReference type="PROSITE" id="PS51186"/>
    </source>
</evidence>
<reference evidence="3" key="1">
    <citation type="submission" date="2015-12" db="EMBL/GenBank/DDBJ databases">
        <title>Genome sequence of a biocontrol rhizobacterium Chryseobacterium kwangjuense strain KJ1R5 isolated from pepper (Capsicum annuum L.).</title>
        <authorList>
            <person name="Jeong J.-J."/>
            <person name="Park H."/>
            <person name="Mannaa M."/>
            <person name="Sang M.K."/>
            <person name="Choi I.-G."/>
            <person name="Kim K.D."/>
        </authorList>
    </citation>
    <scope>NUCLEOTIDE SEQUENCE [LARGE SCALE GENOMIC DNA]</scope>
    <source>
        <strain evidence="3">KJ1R5</strain>
    </source>
</reference>
<dbReference type="EMBL" id="LPUR01000018">
    <property type="protein sequence ID" value="KXH79673.1"/>
    <property type="molecule type" value="Genomic_DNA"/>
</dbReference>
<reference evidence="2 3" key="2">
    <citation type="journal article" date="2016" name="Genome Announc.">
        <title>Draft Genome Sequence of a Biocontrol Rhizobacterium, Chryseobacterium kwangjuense Strain KJ1R5, Isolated from Pepper (Capsicum annuum).</title>
        <authorList>
            <person name="Jeong J.J."/>
            <person name="Park H."/>
            <person name="Park B.H."/>
            <person name="Mannaa M."/>
            <person name="Sang M.K."/>
            <person name="Choi I.G."/>
            <person name="Kim K.D."/>
        </authorList>
    </citation>
    <scope>NUCLEOTIDE SEQUENCE [LARGE SCALE GENOMIC DNA]</scope>
    <source>
        <strain evidence="2 3">KJ1R5</strain>
    </source>
</reference>
<dbReference type="Pfam" id="PF00583">
    <property type="entry name" value="Acetyltransf_1"/>
    <property type="match status" value="1"/>
</dbReference>
<name>A0A135W434_9FLAO</name>
<dbReference type="SUPFAM" id="SSF55729">
    <property type="entry name" value="Acyl-CoA N-acyltransferases (Nat)"/>
    <property type="match status" value="1"/>
</dbReference>
<protein>
    <submittedName>
        <fullName evidence="2">GNAT family acetyltransferase</fullName>
    </submittedName>
</protein>
<dbReference type="CDD" id="cd04301">
    <property type="entry name" value="NAT_SF"/>
    <property type="match status" value="1"/>
</dbReference>
<dbReference type="InterPro" id="IPR016181">
    <property type="entry name" value="Acyl_CoA_acyltransferase"/>
</dbReference>
<dbReference type="OrthoDB" id="1118862at2"/>
<evidence type="ECO:0000313" key="2">
    <source>
        <dbReference type="EMBL" id="KXH79673.1"/>
    </source>
</evidence>
<proteinExistence type="predicted"/>